<keyword evidence="10" id="KW-1185">Reference proteome</keyword>
<dbReference type="PANTHER" id="PTHR43744:SF9">
    <property type="entry name" value="POLYGALACTURONAN_RHAMNOGALACTURONAN TRANSPORT SYSTEM PERMEASE PROTEIN YTCP"/>
    <property type="match status" value="1"/>
</dbReference>
<evidence type="ECO:0000313" key="9">
    <source>
        <dbReference type="EMBL" id="SFQ30402.1"/>
    </source>
</evidence>
<keyword evidence="2 7" id="KW-0813">Transport</keyword>
<feature type="transmembrane region" description="Helical" evidence="7">
    <location>
        <begin position="110"/>
        <end position="130"/>
    </location>
</feature>
<dbReference type="AlphaFoldDB" id="A0A1I5XEJ5"/>
<feature type="transmembrane region" description="Helical" evidence="7">
    <location>
        <begin position="142"/>
        <end position="163"/>
    </location>
</feature>
<dbReference type="InterPro" id="IPR000515">
    <property type="entry name" value="MetI-like"/>
</dbReference>
<evidence type="ECO:0000256" key="5">
    <source>
        <dbReference type="ARBA" id="ARBA00022989"/>
    </source>
</evidence>
<protein>
    <submittedName>
        <fullName evidence="9">Carbohydrate ABC transporter membrane protein 2, CUT1 family</fullName>
    </submittedName>
</protein>
<reference evidence="9 10" key="1">
    <citation type="submission" date="2016-10" db="EMBL/GenBank/DDBJ databases">
        <authorList>
            <person name="de Groot N.N."/>
        </authorList>
    </citation>
    <scope>NUCLEOTIDE SEQUENCE [LARGE SCALE GENOMIC DNA]</scope>
    <source>
        <strain evidence="9 10">DSM 20678</strain>
    </source>
</reference>
<comment type="similarity">
    <text evidence="7">Belongs to the binding-protein-dependent transport system permease family.</text>
</comment>
<keyword evidence="3" id="KW-1003">Cell membrane</keyword>
<evidence type="ECO:0000256" key="1">
    <source>
        <dbReference type="ARBA" id="ARBA00004651"/>
    </source>
</evidence>
<feature type="domain" description="ABC transmembrane type-1" evidence="8">
    <location>
        <begin position="75"/>
        <end position="278"/>
    </location>
</feature>
<organism evidence="9 10">
    <name type="scientific">Caldicoprobacter faecalis</name>
    <dbReference type="NCBI Taxonomy" id="937334"/>
    <lineage>
        <taxon>Bacteria</taxon>
        <taxon>Bacillati</taxon>
        <taxon>Bacillota</taxon>
        <taxon>Clostridia</taxon>
        <taxon>Caldicoprobacterales</taxon>
        <taxon>Caldicoprobacteraceae</taxon>
        <taxon>Caldicoprobacter</taxon>
    </lineage>
</organism>
<proteinExistence type="inferred from homology"/>
<keyword evidence="4 7" id="KW-0812">Transmembrane</keyword>
<dbReference type="STRING" id="937334.SAMN05444406_12512"/>
<feature type="transmembrane region" description="Helical" evidence="7">
    <location>
        <begin position="257"/>
        <end position="278"/>
    </location>
</feature>
<comment type="subcellular location">
    <subcellularLocation>
        <location evidence="1 7">Cell membrane</location>
        <topology evidence="1 7">Multi-pass membrane protein</topology>
    </subcellularLocation>
</comment>
<dbReference type="InterPro" id="IPR035906">
    <property type="entry name" value="MetI-like_sf"/>
</dbReference>
<feature type="transmembrane region" description="Helical" evidence="7">
    <location>
        <begin position="79"/>
        <end position="98"/>
    </location>
</feature>
<dbReference type="EMBL" id="FOXR01000025">
    <property type="protein sequence ID" value="SFQ30402.1"/>
    <property type="molecule type" value="Genomic_DNA"/>
</dbReference>
<evidence type="ECO:0000256" key="7">
    <source>
        <dbReference type="RuleBase" id="RU363032"/>
    </source>
</evidence>
<evidence type="ECO:0000256" key="6">
    <source>
        <dbReference type="ARBA" id="ARBA00023136"/>
    </source>
</evidence>
<dbReference type="GO" id="GO:0005886">
    <property type="term" value="C:plasma membrane"/>
    <property type="evidence" value="ECO:0007669"/>
    <property type="project" value="UniProtKB-SubCell"/>
</dbReference>
<name>A0A1I5XEJ5_9FIRM</name>
<dbReference type="Pfam" id="PF00528">
    <property type="entry name" value="BPD_transp_1"/>
    <property type="match status" value="1"/>
</dbReference>
<evidence type="ECO:0000259" key="8">
    <source>
        <dbReference type="PROSITE" id="PS50928"/>
    </source>
</evidence>
<dbReference type="Gene3D" id="1.10.3720.10">
    <property type="entry name" value="MetI-like"/>
    <property type="match status" value="1"/>
</dbReference>
<evidence type="ECO:0000256" key="3">
    <source>
        <dbReference type="ARBA" id="ARBA00022475"/>
    </source>
</evidence>
<dbReference type="PANTHER" id="PTHR43744">
    <property type="entry name" value="ABC TRANSPORTER PERMEASE PROTEIN MG189-RELATED-RELATED"/>
    <property type="match status" value="1"/>
</dbReference>
<evidence type="ECO:0000256" key="4">
    <source>
        <dbReference type="ARBA" id="ARBA00022692"/>
    </source>
</evidence>
<accession>A0A1I5XEJ5</accession>
<sequence>MKFANKKRISVFDVINIVIMICVVIITLYPFLYLTALSMSSEKYVYAGEITFYPKGFTLGTYRVLLKDSDFWISYRNTIIYTVVGTVISLALTVLLAYPLSKKNLKGRGVLLGFILFTMFFSGGLIPTYLLVSRMLQMRNTIWAVIIPGAISTYNVLVTKTFFEGIPDELEEAAAIDGMNTYGILFRIVLPLSKPILATMSLFYAVGIWNNWFGPFIYLDMKELFPVSLYLRNIIAGAQKAREIVGGDVEGFGDIEATIKSASMVVSALPIIMIYPFVQKYFVKGIMIGSLKG</sequence>
<feature type="transmembrane region" description="Helical" evidence="7">
    <location>
        <begin position="12"/>
        <end position="32"/>
    </location>
</feature>
<feature type="transmembrane region" description="Helical" evidence="7">
    <location>
        <begin position="184"/>
        <end position="209"/>
    </location>
</feature>
<dbReference type="GO" id="GO:0055085">
    <property type="term" value="P:transmembrane transport"/>
    <property type="evidence" value="ECO:0007669"/>
    <property type="project" value="InterPro"/>
</dbReference>
<keyword evidence="5 7" id="KW-1133">Transmembrane helix</keyword>
<gene>
    <name evidence="9" type="ORF">SAMN05444406_12512</name>
</gene>
<dbReference type="Proteomes" id="UP000198577">
    <property type="component" value="Unassembled WGS sequence"/>
</dbReference>
<evidence type="ECO:0000313" key="10">
    <source>
        <dbReference type="Proteomes" id="UP000198577"/>
    </source>
</evidence>
<evidence type="ECO:0000256" key="2">
    <source>
        <dbReference type="ARBA" id="ARBA00022448"/>
    </source>
</evidence>
<dbReference type="PROSITE" id="PS50928">
    <property type="entry name" value="ABC_TM1"/>
    <property type="match status" value="1"/>
</dbReference>
<keyword evidence="6 7" id="KW-0472">Membrane</keyword>
<dbReference type="CDD" id="cd06261">
    <property type="entry name" value="TM_PBP2"/>
    <property type="match status" value="1"/>
</dbReference>
<dbReference type="SUPFAM" id="SSF161098">
    <property type="entry name" value="MetI-like"/>
    <property type="match status" value="1"/>
</dbReference>